<reference evidence="1" key="1">
    <citation type="submission" date="2023-05" db="EMBL/GenBank/DDBJ databases">
        <title>Cannabis rhizosphere genomes.</title>
        <authorList>
            <person name="Goff K.L."/>
        </authorList>
    </citation>
    <scope>NUCLEOTIDE SEQUENCE</scope>
    <source>
        <strain evidence="1">SPPC 2817</strain>
    </source>
</reference>
<name>A0ABT8LX06_9GAMM</name>
<sequence length="55" mass="6086">MNPQLFKTAETPRHKGLQGLGVMHEMCMIKSERVGGGVLRAQALQPKLMVEILVL</sequence>
<dbReference type="RefSeq" id="WP_197843127.1">
    <property type="nucleotide sequence ID" value="NZ_JASMRX010000041.1"/>
</dbReference>
<proteinExistence type="predicted"/>
<dbReference type="EMBL" id="JASMRX010000041">
    <property type="protein sequence ID" value="MDN6881841.1"/>
    <property type="molecule type" value="Genomic_DNA"/>
</dbReference>
<protein>
    <submittedName>
        <fullName evidence="1">Uncharacterized protein</fullName>
    </submittedName>
</protein>
<gene>
    <name evidence="1" type="ORF">QO199_24680</name>
</gene>
<organism evidence="1 2">
    <name type="scientific">Serratia bockelmannii</name>
    <dbReference type="NCBI Taxonomy" id="2703793"/>
    <lineage>
        <taxon>Bacteria</taxon>
        <taxon>Pseudomonadati</taxon>
        <taxon>Pseudomonadota</taxon>
        <taxon>Gammaproteobacteria</taxon>
        <taxon>Enterobacterales</taxon>
        <taxon>Yersiniaceae</taxon>
        <taxon>Serratia</taxon>
    </lineage>
</organism>
<evidence type="ECO:0000313" key="1">
    <source>
        <dbReference type="EMBL" id="MDN6881841.1"/>
    </source>
</evidence>
<accession>A0ABT8LX06</accession>
<dbReference type="Proteomes" id="UP001176500">
    <property type="component" value="Unassembled WGS sequence"/>
</dbReference>
<keyword evidence="2" id="KW-1185">Reference proteome</keyword>
<comment type="caution">
    <text evidence="1">The sequence shown here is derived from an EMBL/GenBank/DDBJ whole genome shotgun (WGS) entry which is preliminary data.</text>
</comment>
<evidence type="ECO:0000313" key="2">
    <source>
        <dbReference type="Proteomes" id="UP001176500"/>
    </source>
</evidence>